<protein>
    <submittedName>
        <fullName evidence="1">Uncharacterized protein</fullName>
    </submittedName>
</protein>
<comment type="caution">
    <text evidence="1">The sequence shown here is derived from an EMBL/GenBank/DDBJ whole genome shotgun (WGS) entry which is preliminary data.</text>
</comment>
<dbReference type="AlphaFoldDB" id="A0A645DMA8"/>
<evidence type="ECO:0000313" key="1">
    <source>
        <dbReference type="EMBL" id="MPM90580.1"/>
    </source>
</evidence>
<name>A0A645DMA8_9ZZZZ</name>
<proteinExistence type="predicted"/>
<dbReference type="EMBL" id="VSSQ01037796">
    <property type="protein sequence ID" value="MPM90580.1"/>
    <property type="molecule type" value="Genomic_DNA"/>
</dbReference>
<organism evidence="1">
    <name type="scientific">bioreactor metagenome</name>
    <dbReference type="NCBI Taxonomy" id="1076179"/>
    <lineage>
        <taxon>unclassified sequences</taxon>
        <taxon>metagenomes</taxon>
        <taxon>ecological metagenomes</taxon>
    </lineage>
</organism>
<gene>
    <name evidence="1" type="ORF">SDC9_137701</name>
</gene>
<accession>A0A645DMA8</accession>
<reference evidence="1" key="1">
    <citation type="submission" date="2019-08" db="EMBL/GenBank/DDBJ databases">
        <authorList>
            <person name="Kucharzyk K."/>
            <person name="Murdoch R.W."/>
            <person name="Higgins S."/>
            <person name="Loffler F."/>
        </authorList>
    </citation>
    <scope>NUCLEOTIDE SEQUENCE</scope>
</reference>
<sequence>MLYFKTQGFCRSNFVGNIGDSDVAVKSPVGMTFNYVAVIGNIGPCENGFPLFTEFMTDFNVEILKIQFISNSEKIAFIAKRA</sequence>